<organism evidence="3 4">
    <name type="scientific">Septoria linicola</name>
    <dbReference type="NCBI Taxonomy" id="215465"/>
    <lineage>
        <taxon>Eukaryota</taxon>
        <taxon>Fungi</taxon>
        <taxon>Dikarya</taxon>
        <taxon>Ascomycota</taxon>
        <taxon>Pezizomycotina</taxon>
        <taxon>Dothideomycetes</taxon>
        <taxon>Dothideomycetidae</taxon>
        <taxon>Mycosphaerellales</taxon>
        <taxon>Mycosphaerellaceae</taxon>
        <taxon>Septoria</taxon>
    </lineage>
</organism>
<dbReference type="EMBL" id="CP099421">
    <property type="protein sequence ID" value="USW52062.1"/>
    <property type="molecule type" value="Genomic_DNA"/>
</dbReference>
<dbReference type="InterPro" id="IPR011333">
    <property type="entry name" value="SKP1/BTB/POZ_sf"/>
</dbReference>
<dbReference type="SMART" id="SM00225">
    <property type="entry name" value="BTB"/>
    <property type="match status" value="1"/>
</dbReference>
<accession>A0A9Q9AU62</accession>
<keyword evidence="4" id="KW-1185">Reference proteome</keyword>
<dbReference type="AlphaFoldDB" id="A0A9Q9AU62"/>
<dbReference type="SUPFAM" id="SSF54695">
    <property type="entry name" value="POZ domain"/>
    <property type="match status" value="1"/>
</dbReference>
<evidence type="ECO:0000313" key="3">
    <source>
        <dbReference type="EMBL" id="USW52062.1"/>
    </source>
</evidence>
<dbReference type="InterPro" id="IPR000210">
    <property type="entry name" value="BTB/POZ_dom"/>
</dbReference>
<protein>
    <submittedName>
        <fullName evidence="3">BTB/POZ domain-containing protein</fullName>
    </submittedName>
</protein>
<dbReference type="Gene3D" id="3.30.710.10">
    <property type="entry name" value="Potassium Channel Kv1.1, Chain A"/>
    <property type="match status" value="1"/>
</dbReference>
<proteinExistence type="predicted"/>
<feature type="domain" description="BTB" evidence="2">
    <location>
        <begin position="44"/>
        <end position="118"/>
    </location>
</feature>
<dbReference type="PROSITE" id="PS50097">
    <property type="entry name" value="BTB"/>
    <property type="match status" value="1"/>
</dbReference>
<dbReference type="Proteomes" id="UP001056384">
    <property type="component" value="Chromosome 4"/>
</dbReference>
<dbReference type="PANTHER" id="PTHR47843">
    <property type="entry name" value="BTB DOMAIN-CONTAINING PROTEIN-RELATED"/>
    <property type="match status" value="1"/>
</dbReference>
<name>A0A9Q9AU62_9PEZI</name>
<sequence>MTSKQTLSANTQPQTHLKADADMTTPGREMQKGLASLFESQELTDFIITCGPHTFPVHKAIISAHSEYFRSACREGFKEGHNNAIDLKTSDTEPTCDDPEAVKHIVYYFYHLDYKAPKVEGYTPQAATDTEAAATPTPKSKSTSKTAATATSTTNNNKKRKLTSSASTNEPPPDPTKTPPSSNARPSPDGNMLLHAQIFATAVKYQIHGLRRISSEYFISALHSNASHPDLAEAAKVVYTTTAEDVRELRDAVVEVLHERRELLIGCEGLAEVARRINGLAWEVLVRGNGK</sequence>
<reference evidence="3" key="1">
    <citation type="submission" date="2022-06" db="EMBL/GenBank/DDBJ databases">
        <title>Complete genome sequences of two strains of the flax pathogen Septoria linicola.</title>
        <authorList>
            <person name="Lapalu N."/>
            <person name="Simon A."/>
            <person name="Demenou B."/>
            <person name="Paumier D."/>
            <person name="Guillot M.-P."/>
            <person name="Gout L."/>
            <person name="Valade R."/>
        </authorList>
    </citation>
    <scope>NUCLEOTIDE SEQUENCE</scope>
    <source>
        <strain evidence="3">SE15195</strain>
    </source>
</reference>
<evidence type="ECO:0000256" key="1">
    <source>
        <dbReference type="SAM" id="MobiDB-lite"/>
    </source>
</evidence>
<gene>
    <name evidence="3" type="ORF">Slin15195_G053810</name>
</gene>
<evidence type="ECO:0000259" key="2">
    <source>
        <dbReference type="PROSITE" id="PS50097"/>
    </source>
</evidence>
<evidence type="ECO:0000313" key="4">
    <source>
        <dbReference type="Proteomes" id="UP001056384"/>
    </source>
</evidence>
<dbReference type="Pfam" id="PF00651">
    <property type="entry name" value="BTB"/>
    <property type="match status" value="1"/>
</dbReference>
<feature type="compositionally biased region" description="Low complexity" evidence="1">
    <location>
        <begin position="128"/>
        <end position="156"/>
    </location>
</feature>
<dbReference type="PANTHER" id="PTHR47843:SF5">
    <property type="entry name" value="BTB_POZ DOMAIN PROTEIN"/>
    <property type="match status" value="1"/>
</dbReference>
<dbReference type="CDD" id="cd18186">
    <property type="entry name" value="BTB_POZ_ZBTB_KLHL-like"/>
    <property type="match status" value="1"/>
</dbReference>
<feature type="region of interest" description="Disordered" evidence="1">
    <location>
        <begin position="128"/>
        <end position="190"/>
    </location>
</feature>